<comment type="caution">
    <text evidence="6">The sequence shown here is derived from an EMBL/GenBank/DDBJ whole genome shotgun (WGS) entry which is preliminary data.</text>
</comment>
<comment type="similarity">
    <text evidence="1">Belongs to the carbohydrate kinase PfkB family.</text>
</comment>
<keyword evidence="3 6" id="KW-0418">Kinase</keyword>
<feature type="region of interest" description="Disordered" evidence="4">
    <location>
        <begin position="308"/>
        <end position="327"/>
    </location>
</feature>
<reference evidence="6 7" key="1">
    <citation type="journal article" date="2022" name="bioRxiv">
        <title>Genomics of Preaxostyla Flagellates Illuminates Evolutionary Transitions and the Path Towards Mitochondrial Loss.</title>
        <authorList>
            <person name="Novak L.V.F."/>
            <person name="Treitli S.C."/>
            <person name="Pyrih J."/>
            <person name="Halakuc P."/>
            <person name="Pipaliya S.V."/>
            <person name="Vacek V."/>
            <person name="Brzon O."/>
            <person name="Soukal P."/>
            <person name="Eme L."/>
            <person name="Dacks J.B."/>
            <person name="Karnkowska A."/>
            <person name="Elias M."/>
            <person name="Hampl V."/>
        </authorList>
    </citation>
    <scope>NUCLEOTIDE SEQUENCE [LARGE SCALE GENOMIC DNA]</scope>
    <source>
        <strain evidence="6">NAU3</strain>
        <tissue evidence="6">Gut</tissue>
    </source>
</reference>
<gene>
    <name evidence="6" type="ORF">BLNAU_5949</name>
</gene>
<feature type="compositionally biased region" description="Polar residues" evidence="4">
    <location>
        <begin position="311"/>
        <end position="327"/>
    </location>
</feature>
<dbReference type="Pfam" id="PF00294">
    <property type="entry name" value="PfkB"/>
    <property type="match status" value="2"/>
</dbReference>
<feature type="compositionally biased region" description="Polar residues" evidence="4">
    <location>
        <begin position="15"/>
        <end position="29"/>
    </location>
</feature>
<dbReference type="GO" id="GO:0016301">
    <property type="term" value="F:kinase activity"/>
    <property type="evidence" value="ECO:0007669"/>
    <property type="project" value="UniProtKB-KW"/>
</dbReference>
<dbReference type="InterPro" id="IPR011611">
    <property type="entry name" value="PfkB_dom"/>
</dbReference>
<dbReference type="CDD" id="cd01168">
    <property type="entry name" value="adenosine_kinase"/>
    <property type="match status" value="1"/>
</dbReference>
<dbReference type="InterPro" id="IPR029056">
    <property type="entry name" value="Ribokinase-like"/>
</dbReference>
<proteinExistence type="inferred from homology"/>
<dbReference type="PROSITE" id="PS00584">
    <property type="entry name" value="PFKB_KINASES_2"/>
    <property type="match status" value="1"/>
</dbReference>
<feature type="domain" description="Carbohydrate kinase PfkB" evidence="5">
    <location>
        <begin position="126"/>
        <end position="305"/>
    </location>
</feature>
<evidence type="ECO:0000256" key="2">
    <source>
        <dbReference type="ARBA" id="ARBA00022679"/>
    </source>
</evidence>
<dbReference type="InterPro" id="IPR002173">
    <property type="entry name" value="Carboh/pur_kinase_PfkB_CS"/>
</dbReference>
<protein>
    <submittedName>
        <fullName evidence="6">Adenosine kinase</fullName>
    </submittedName>
</protein>
<feature type="region of interest" description="Disordered" evidence="4">
    <location>
        <begin position="1"/>
        <end position="29"/>
    </location>
</feature>
<keyword evidence="7" id="KW-1185">Reference proteome</keyword>
<keyword evidence="2" id="KW-0808">Transferase</keyword>
<dbReference type="SUPFAM" id="SSF53613">
    <property type="entry name" value="Ribokinase-like"/>
    <property type="match status" value="1"/>
</dbReference>
<dbReference type="Gene3D" id="3.40.1190.20">
    <property type="match status" value="1"/>
</dbReference>
<organism evidence="6 7">
    <name type="scientific">Blattamonas nauphoetae</name>
    <dbReference type="NCBI Taxonomy" id="2049346"/>
    <lineage>
        <taxon>Eukaryota</taxon>
        <taxon>Metamonada</taxon>
        <taxon>Preaxostyla</taxon>
        <taxon>Oxymonadida</taxon>
        <taxon>Blattamonas</taxon>
    </lineage>
</organism>
<evidence type="ECO:0000313" key="6">
    <source>
        <dbReference type="EMBL" id="KAK2959154.1"/>
    </source>
</evidence>
<evidence type="ECO:0000256" key="3">
    <source>
        <dbReference type="ARBA" id="ARBA00022777"/>
    </source>
</evidence>
<accession>A0ABQ9Y665</accession>
<sequence>MEDTYVPPLDENQESFDPQSSPFPVSNQNAFRPNVLQYYRSSNDRSSQDEYVPQAQFHPTWNLQPKRILAGRRRRAKRFAILAISDALTDIIANVDDATLDGLGLVKGGSFPVTEETNAKIADFVNNHDMLKSPGGSPTNTIFGASNLGLRCAYIGCVGNDENGYDYINALRANDIDTYVSIKKGPSAVCYTFITPDGQRSFGLDFGVTKQLEPYEILHSLIEESYLLHFSAYEFRGDVPTTAATKHALKIARESGTRISIDMGDSWLIDQTRDSLMELFNEGVDIIFANECEADAFCGVKRDENGKYIPQQKSPGSSSVPPLQSPASEAVLPPIAQSPTPEFAMGTLLSKPIVTQPDPLSHAARVSSEIPPEWAQFLKYTQILVVKLGANGSLAMTKNKMFIVPSYKVDNAFDTNGAGDNFQAGFIYGLYRGLSLPMSLKCGNFIASKIINQRGAQSKVQISGIEYLL</sequence>
<dbReference type="PANTHER" id="PTHR43320">
    <property type="entry name" value="SUGAR KINASE"/>
    <property type="match status" value="1"/>
</dbReference>
<name>A0ABQ9Y665_9EUKA</name>
<evidence type="ECO:0000259" key="5">
    <source>
        <dbReference type="Pfam" id="PF00294"/>
    </source>
</evidence>
<feature type="domain" description="Carbohydrate kinase PfkB" evidence="5">
    <location>
        <begin position="379"/>
        <end position="459"/>
    </location>
</feature>
<evidence type="ECO:0000256" key="1">
    <source>
        <dbReference type="ARBA" id="ARBA00010688"/>
    </source>
</evidence>
<evidence type="ECO:0000256" key="4">
    <source>
        <dbReference type="SAM" id="MobiDB-lite"/>
    </source>
</evidence>
<dbReference type="EMBL" id="JARBJD010000032">
    <property type="protein sequence ID" value="KAK2959154.1"/>
    <property type="molecule type" value="Genomic_DNA"/>
</dbReference>
<dbReference type="Proteomes" id="UP001281761">
    <property type="component" value="Unassembled WGS sequence"/>
</dbReference>
<dbReference type="PANTHER" id="PTHR43320:SF3">
    <property type="entry name" value="CARBOHYDRATE KINASE PFKB DOMAIN-CONTAINING PROTEIN"/>
    <property type="match status" value="1"/>
</dbReference>
<dbReference type="InterPro" id="IPR052700">
    <property type="entry name" value="Carb_kinase_PfkB-like"/>
</dbReference>
<evidence type="ECO:0000313" key="7">
    <source>
        <dbReference type="Proteomes" id="UP001281761"/>
    </source>
</evidence>